<keyword evidence="4 7" id="KW-0812">Transmembrane</keyword>
<dbReference type="Pfam" id="PF00528">
    <property type="entry name" value="BPD_transp_1"/>
    <property type="match status" value="1"/>
</dbReference>
<organism evidence="9 10">
    <name type="scientific">Halanaerobium kushneri</name>
    <dbReference type="NCBI Taxonomy" id="56779"/>
    <lineage>
        <taxon>Bacteria</taxon>
        <taxon>Bacillati</taxon>
        <taxon>Bacillota</taxon>
        <taxon>Clostridia</taxon>
        <taxon>Halanaerobiales</taxon>
        <taxon>Halanaerobiaceae</taxon>
        <taxon>Halanaerobium</taxon>
    </lineage>
</organism>
<feature type="transmembrane region" description="Helical" evidence="7">
    <location>
        <begin position="12"/>
        <end position="35"/>
    </location>
</feature>
<evidence type="ECO:0000256" key="1">
    <source>
        <dbReference type="ARBA" id="ARBA00004651"/>
    </source>
</evidence>
<feature type="transmembrane region" description="Helical" evidence="7">
    <location>
        <begin position="185"/>
        <end position="210"/>
    </location>
</feature>
<evidence type="ECO:0000259" key="8">
    <source>
        <dbReference type="PROSITE" id="PS50928"/>
    </source>
</evidence>
<evidence type="ECO:0000313" key="10">
    <source>
        <dbReference type="Proteomes" id="UP000185669"/>
    </source>
</evidence>
<dbReference type="RefSeq" id="WP_076544865.1">
    <property type="nucleotide sequence ID" value="NZ_FTNC01000010.1"/>
</dbReference>
<dbReference type="InterPro" id="IPR000515">
    <property type="entry name" value="MetI-like"/>
</dbReference>
<evidence type="ECO:0000256" key="2">
    <source>
        <dbReference type="ARBA" id="ARBA00022448"/>
    </source>
</evidence>
<dbReference type="EMBL" id="FTNC01000010">
    <property type="protein sequence ID" value="SIQ91581.1"/>
    <property type="molecule type" value="Genomic_DNA"/>
</dbReference>
<evidence type="ECO:0000256" key="4">
    <source>
        <dbReference type="ARBA" id="ARBA00022692"/>
    </source>
</evidence>
<keyword evidence="5 7" id="KW-1133">Transmembrane helix</keyword>
<accession>A0A1N6WNH5</accession>
<feature type="transmembrane region" description="Helical" evidence="7">
    <location>
        <begin position="77"/>
        <end position="99"/>
    </location>
</feature>
<dbReference type="PANTHER" id="PTHR43744">
    <property type="entry name" value="ABC TRANSPORTER PERMEASE PROTEIN MG189-RELATED-RELATED"/>
    <property type="match status" value="1"/>
</dbReference>
<dbReference type="Proteomes" id="UP000185669">
    <property type="component" value="Unassembled WGS sequence"/>
</dbReference>
<evidence type="ECO:0000256" key="6">
    <source>
        <dbReference type="ARBA" id="ARBA00023136"/>
    </source>
</evidence>
<dbReference type="PANTHER" id="PTHR43744:SF8">
    <property type="entry name" value="SN-GLYCEROL-3-PHOSPHATE TRANSPORT SYSTEM PERMEASE PROTEIN UGPE"/>
    <property type="match status" value="1"/>
</dbReference>
<evidence type="ECO:0000256" key="7">
    <source>
        <dbReference type="RuleBase" id="RU363032"/>
    </source>
</evidence>
<gene>
    <name evidence="9" type="ORF">SAMN05421834_11016</name>
</gene>
<dbReference type="GO" id="GO:0055085">
    <property type="term" value="P:transmembrane transport"/>
    <property type="evidence" value="ECO:0007669"/>
    <property type="project" value="InterPro"/>
</dbReference>
<sequence>MKAKLKELKKSNIPLMIISTLLFLFYIFPFFLVLINSFKAKMEILSNPIALPKSINFDNFINAFNTMGYPSAITNSFIITTASLFLIIVFSSMLAYFLVRWDWKINKIIFMILVASMIIPFQALMIPFVNIYGSFNMLNSRLLLAVYYLGFGVSLATFMYHGFIKNIPLELEEAAKIDGATKLQVFWKIIFPILKPVTATIAILDVLWIWNDFLLPSLVLISKSMRTIPLSTFYFFGQYTSNYGQAMAALILAIIPVIIFYISMQDKIISGVIEGAGK</sequence>
<dbReference type="GO" id="GO:0005886">
    <property type="term" value="C:plasma membrane"/>
    <property type="evidence" value="ECO:0007669"/>
    <property type="project" value="UniProtKB-SubCell"/>
</dbReference>
<evidence type="ECO:0000256" key="5">
    <source>
        <dbReference type="ARBA" id="ARBA00022989"/>
    </source>
</evidence>
<dbReference type="PROSITE" id="PS50928">
    <property type="entry name" value="ABC_TM1"/>
    <property type="match status" value="1"/>
</dbReference>
<comment type="subcellular location">
    <subcellularLocation>
        <location evidence="1 7">Cell membrane</location>
        <topology evidence="1 7">Multi-pass membrane protein</topology>
    </subcellularLocation>
</comment>
<keyword evidence="3" id="KW-1003">Cell membrane</keyword>
<dbReference type="Gene3D" id="1.10.3720.10">
    <property type="entry name" value="MetI-like"/>
    <property type="match status" value="1"/>
</dbReference>
<feature type="domain" description="ABC transmembrane type-1" evidence="8">
    <location>
        <begin position="73"/>
        <end position="264"/>
    </location>
</feature>
<keyword evidence="10" id="KW-1185">Reference proteome</keyword>
<dbReference type="SUPFAM" id="SSF161098">
    <property type="entry name" value="MetI-like"/>
    <property type="match status" value="1"/>
</dbReference>
<keyword evidence="6 7" id="KW-0472">Membrane</keyword>
<dbReference type="CDD" id="cd06261">
    <property type="entry name" value="TM_PBP2"/>
    <property type="match status" value="1"/>
</dbReference>
<dbReference type="AlphaFoldDB" id="A0A1N6WNH5"/>
<feature type="transmembrane region" description="Helical" evidence="7">
    <location>
        <begin position="108"/>
        <end position="133"/>
    </location>
</feature>
<dbReference type="OrthoDB" id="9772609at2"/>
<feature type="transmembrane region" description="Helical" evidence="7">
    <location>
        <begin position="145"/>
        <end position="164"/>
    </location>
</feature>
<keyword evidence="2 7" id="KW-0813">Transport</keyword>
<feature type="transmembrane region" description="Helical" evidence="7">
    <location>
        <begin position="243"/>
        <end position="262"/>
    </location>
</feature>
<dbReference type="STRING" id="56779.SAMN05421834_11016"/>
<comment type="similarity">
    <text evidence="7">Belongs to the binding-protein-dependent transport system permease family.</text>
</comment>
<name>A0A1N6WNH5_9FIRM</name>
<dbReference type="InterPro" id="IPR035906">
    <property type="entry name" value="MetI-like_sf"/>
</dbReference>
<evidence type="ECO:0000313" key="9">
    <source>
        <dbReference type="EMBL" id="SIQ91581.1"/>
    </source>
</evidence>
<proteinExistence type="inferred from homology"/>
<evidence type="ECO:0000256" key="3">
    <source>
        <dbReference type="ARBA" id="ARBA00022475"/>
    </source>
</evidence>
<protein>
    <submittedName>
        <fullName evidence="9">Carbohydrate ABC transporter membrane protein 2, CUT1 family</fullName>
    </submittedName>
</protein>
<reference evidence="10" key="1">
    <citation type="submission" date="2017-01" db="EMBL/GenBank/DDBJ databases">
        <authorList>
            <person name="Varghese N."/>
            <person name="Submissions S."/>
        </authorList>
    </citation>
    <scope>NUCLEOTIDE SEQUENCE [LARGE SCALE GENOMIC DNA]</scope>
    <source>
        <strain evidence="10">ATCC 700103</strain>
    </source>
</reference>